<keyword evidence="2" id="KW-1185">Reference proteome</keyword>
<dbReference type="Proteomes" id="UP000436822">
    <property type="component" value="Unassembled WGS sequence"/>
</dbReference>
<proteinExistence type="predicted"/>
<accession>A0A6N6JFF8</accession>
<organism evidence="1 2">
    <name type="scientific">Litoreibacter roseus</name>
    <dbReference type="NCBI Taxonomy" id="2601869"/>
    <lineage>
        <taxon>Bacteria</taxon>
        <taxon>Pseudomonadati</taxon>
        <taxon>Pseudomonadota</taxon>
        <taxon>Alphaproteobacteria</taxon>
        <taxon>Rhodobacterales</taxon>
        <taxon>Roseobacteraceae</taxon>
        <taxon>Litoreibacter</taxon>
    </lineage>
</organism>
<evidence type="ECO:0000313" key="1">
    <source>
        <dbReference type="EMBL" id="GFE63942.1"/>
    </source>
</evidence>
<reference evidence="1 2" key="1">
    <citation type="submission" date="2019-12" db="EMBL/GenBank/DDBJ databases">
        <title>Litoreibacter badius sp. nov., a novel bacteriochlorophyll a-containing bacterium in the genus Litoreibacter.</title>
        <authorList>
            <person name="Kanamuro M."/>
            <person name="Takabe Y."/>
            <person name="Mori K."/>
            <person name="Takaichi S."/>
            <person name="Hanada S."/>
        </authorList>
    </citation>
    <scope>NUCLEOTIDE SEQUENCE [LARGE SCALE GENOMIC DNA]</scope>
    <source>
        <strain evidence="1 2">K6</strain>
    </source>
</reference>
<gene>
    <name evidence="1" type="ORF">KIN_10160</name>
</gene>
<protein>
    <submittedName>
        <fullName evidence="1">Uncharacterized protein</fullName>
    </submittedName>
</protein>
<evidence type="ECO:0000313" key="2">
    <source>
        <dbReference type="Proteomes" id="UP000436822"/>
    </source>
</evidence>
<comment type="caution">
    <text evidence="1">The sequence shown here is derived from an EMBL/GenBank/DDBJ whole genome shotgun (WGS) entry which is preliminary data.</text>
</comment>
<dbReference type="AlphaFoldDB" id="A0A6N6JFF8"/>
<dbReference type="EMBL" id="BLJE01000001">
    <property type="protein sequence ID" value="GFE63942.1"/>
    <property type="molecule type" value="Genomic_DNA"/>
</dbReference>
<sequence>MIVSPSVAKSLSVMFALALIKPISFVVRQPASLSNGDPMRTGPEWFAIVHKRWFFIANR</sequence>
<name>A0A6N6JFF8_9RHOB</name>